<comment type="caution">
    <text evidence="2">The sequence shown here is derived from an EMBL/GenBank/DDBJ whole genome shotgun (WGS) entry which is preliminary data.</text>
</comment>
<dbReference type="SUPFAM" id="SSF53850">
    <property type="entry name" value="Periplasmic binding protein-like II"/>
    <property type="match status" value="1"/>
</dbReference>
<keyword evidence="1" id="KW-0472">Membrane</keyword>
<keyword evidence="1" id="KW-1133">Transmembrane helix</keyword>
<reference evidence="2" key="1">
    <citation type="journal article" date="2020" name="mSystems">
        <title>Genome- and Community-Level Interaction Insights into Carbon Utilization and Element Cycling Functions of Hydrothermarchaeota in Hydrothermal Sediment.</title>
        <authorList>
            <person name="Zhou Z."/>
            <person name="Liu Y."/>
            <person name="Xu W."/>
            <person name="Pan J."/>
            <person name="Luo Z.H."/>
            <person name="Li M."/>
        </authorList>
    </citation>
    <scope>NUCLEOTIDE SEQUENCE [LARGE SCALE GENOMIC DNA]</scope>
    <source>
        <strain evidence="2">HyVt-577</strain>
    </source>
</reference>
<feature type="transmembrane region" description="Helical" evidence="1">
    <location>
        <begin position="18"/>
        <end position="35"/>
    </location>
</feature>
<dbReference type="PANTHER" id="PTHR35841">
    <property type="entry name" value="PHOSPHONATES-BINDING PERIPLASMIC PROTEIN"/>
    <property type="match status" value="1"/>
</dbReference>
<evidence type="ECO:0000256" key="1">
    <source>
        <dbReference type="SAM" id="Phobius"/>
    </source>
</evidence>
<sequence length="324" mass="37151">MHIPSIFEGNKMTVKSKFFLTALPLLFVLFSIFLYERMLDIKFTDVLPNISGQPRSGIGDSIVYKIGVVSRFSPSLLYRGYQPLISYLNSQTPFHFELRLNKTYSEAVQQLASGELEAAFLGTYVFLKYMDVQPIHAFLAPLSSDGQPHFRIVLITREDFPYKKLTDFSGQRIGVPSPLSFSGNWLQKYILPKVWPAGMPKPQFVSYDFHHTVVQHLIRNDLAGGVVKDRVAEEYAGKGIRIVRRSRYIPASPLVRGPASDQRVIEAISDVLTRIPDRKRMVLKEWDAEFRHGFVRVKDQLYKKFKQELDEGEMSGFISFHISH</sequence>
<evidence type="ECO:0000313" key="2">
    <source>
        <dbReference type="EMBL" id="HGY54696.1"/>
    </source>
</evidence>
<dbReference type="Pfam" id="PF12974">
    <property type="entry name" value="Phosphonate-bd"/>
    <property type="match status" value="1"/>
</dbReference>
<dbReference type="AlphaFoldDB" id="A0A7V4TYF1"/>
<proteinExistence type="predicted"/>
<name>A0A7V4TYF1_CALAY</name>
<dbReference type="PANTHER" id="PTHR35841:SF1">
    <property type="entry name" value="PHOSPHONATES-BINDING PERIPLASMIC PROTEIN"/>
    <property type="match status" value="1"/>
</dbReference>
<dbReference type="Gene3D" id="3.40.190.10">
    <property type="entry name" value="Periplasmic binding protein-like II"/>
    <property type="match status" value="2"/>
</dbReference>
<organism evidence="2">
    <name type="scientific">Caldithrix abyssi</name>
    <dbReference type="NCBI Taxonomy" id="187145"/>
    <lineage>
        <taxon>Bacteria</taxon>
        <taxon>Pseudomonadati</taxon>
        <taxon>Calditrichota</taxon>
        <taxon>Calditrichia</taxon>
        <taxon>Calditrichales</taxon>
        <taxon>Calditrichaceae</taxon>
        <taxon>Caldithrix</taxon>
    </lineage>
</organism>
<gene>
    <name evidence="2" type="ORF">ENK44_03250</name>
</gene>
<accession>A0A7V4TYF1</accession>
<dbReference type="EMBL" id="DRQG01000026">
    <property type="protein sequence ID" value="HGY54696.1"/>
    <property type="molecule type" value="Genomic_DNA"/>
</dbReference>
<keyword evidence="1" id="KW-0812">Transmembrane</keyword>
<evidence type="ECO:0008006" key="3">
    <source>
        <dbReference type="Google" id="ProtNLM"/>
    </source>
</evidence>
<dbReference type="Proteomes" id="UP000885779">
    <property type="component" value="Unassembled WGS sequence"/>
</dbReference>
<protein>
    <recommendedName>
        <fullName evidence="3">Phosphate/phosphite/phosphonate ABC transporter substrate-binding protein</fullName>
    </recommendedName>
</protein>